<sequence>MLHLIFQSPIETALLERIDSGDVVVFLENAALRVLQNSSISDTLTRRLGSNRLCVLSDDIAIRGIASDELVKGIEVIDYAGLVELTVNNPIIQTWT</sequence>
<dbReference type="RefSeq" id="WP_104429758.1">
    <property type="nucleotide sequence ID" value="NZ_PTIZ01000009.1"/>
</dbReference>
<evidence type="ECO:0000313" key="2">
    <source>
        <dbReference type="Proteomes" id="UP000240010"/>
    </source>
</evidence>
<reference evidence="1 2" key="1">
    <citation type="submission" date="2018-02" db="EMBL/GenBank/DDBJ databases">
        <title>Subsurface microbial communities from deep shales in Ohio and West Virginia, USA.</title>
        <authorList>
            <person name="Wrighton K."/>
        </authorList>
    </citation>
    <scope>NUCLEOTIDE SEQUENCE [LARGE SCALE GENOMIC DNA]</scope>
    <source>
        <strain evidence="1 2">OWC-DMM</strain>
    </source>
</reference>
<evidence type="ECO:0000313" key="1">
    <source>
        <dbReference type="EMBL" id="PPK74394.1"/>
    </source>
</evidence>
<dbReference type="Gene3D" id="3.40.1260.10">
    <property type="entry name" value="DsrEFH-like"/>
    <property type="match status" value="1"/>
</dbReference>
<accession>A0A2S6HA70</accession>
<dbReference type="GO" id="GO:0002143">
    <property type="term" value="P:tRNA wobble position uridine thiolation"/>
    <property type="evidence" value="ECO:0007669"/>
    <property type="project" value="InterPro"/>
</dbReference>
<dbReference type="NCBIfam" id="TIGR03011">
    <property type="entry name" value="sulf_tusB_dsrH"/>
    <property type="match status" value="1"/>
</dbReference>
<gene>
    <name evidence="1" type="ORF">B0F87_10936</name>
</gene>
<comment type="caution">
    <text evidence="1">The sequence shown here is derived from an EMBL/GenBank/DDBJ whole genome shotgun (WGS) entry which is preliminary data.</text>
</comment>
<dbReference type="InterPro" id="IPR007215">
    <property type="entry name" value="Sulphur_relay_TusB/DsrH"/>
</dbReference>
<proteinExistence type="predicted"/>
<dbReference type="GO" id="GO:0005737">
    <property type="term" value="C:cytoplasm"/>
    <property type="evidence" value="ECO:0007669"/>
    <property type="project" value="InterPro"/>
</dbReference>
<dbReference type="InterPro" id="IPR027396">
    <property type="entry name" value="DsrEFH-like"/>
</dbReference>
<dbReference type="Proteomes" id="UP000240010">
    <property type="component" value="Unassembled WGS sequence"/>
</dbReference>
<name>A0A2S6HA70_9GAMM</name>
<dbReference type="EMBL" id="PTIZ01000009">
    <property type="protein sequence ID" value="PPK74394.1"/>
    <property type="molecule type" value="Genomic_DNA"/>
</dbReference>
<organism evidence="1 2">
    <name type="scientific">Methylobacter tundripaludum</name>
    <dbReference type="NCBI Taxonomy" id="173365"/>
    <lineage>
        <taxon>Bacteria</taxon>
        <taxon>Pseudomonadati</taxon>
        <taxon>Pseudomonadota</taxon>
        <taxon>Gammaproteobacteria</taxon>
        <taxon>Methylococcales</taxon>
        <taxon>Methylococcaceae</taxon>
        <taxon>Methylobacter</taxon>
    </lineage>
</organism>
<protein>
    <submittedName>
        <fullName evidence="1">Sulfur relay protein TusB/DsrH</fullName>
    </submittedName>
</protein>
<dbReference type="AlphaFoldDB" id="A0A2S6HA70"/>
<dbReference type="SUPFAM" id="SSF75169">
    <property type="entry name" value="DsrEFH-like"/>
    <property type="match status" value="1"/>
</dbReference>
<dbReference type="Pfam" id="PF04077">
    <property type="entry name" value="DsrH"/>
    <property type="match status" value="1"/>
</dbReference>